<sequence>MSSHIVEHRKRSKSATLVVGNIKGGYLNMRDNHLIKSNGKFYRTMLLKARIAGWHRELPTKIECSAA</sequence>
<evidence type="ECO:0000313" key="1">
    <source>
        <dbReference type="EMBL" id="PJI18890.1"/>
    </source>
</evidence>
<accession>A0AAJ3RQX2</accession>
<protein>
    <submittedName>
        <fullName evidence="1">Uncharacterized protein</fullName>
    </submittedName>
</protein>
<proteinExistence type="predicted"/>
<evidence type="ECO:0000313" key="2">
    <source>
        <dbReference type="Proteomes" id="UP000229102"/>
    </source>
</evidence>
<dbReference type="EMBL" id="PENF01000002">
    <property type="protein sequence ID" value="PJI18890.1"/>
    <property type="molecule type" value="Genomic_DNA"/>
</dbReference>
<comment type="caution">
    <text evidence="1">The sequence shown here is derived from an EMBL/GenBank/DDBJ whole genome shotgun (WGS) entry which is preliminary data.</text>
</comment>
<gene>
    <name evidence="1" type="ORF">CTM53_09790</name>
</gene>
<organism evidence="1 2">
    <name type="scientific">Prevotella intermedia</name>
    <dbReference type="NCBI Taxonomy" id="28131"/>
    <lineage>
        <taxon>Bacteria</taxon>
        <taxon>Pseudomonadati</taxon>
        <taxon>Bacteroidota</taxon>
        <taxon>Bacteroidia</taxon>
        <taxon>Bacteroidales</taxon>
        <taxon>Prevotellaceae</taxon>
        <taxon>Prevotella</taxon>
    </lineage>
</organism>
<dbReference type="Proteomes" id="UP000229102">
    <property type="component" value="Unassembled WGS sequence"/>
</dbReference>
<dbReference type="AlphaFoldDB" id="A0AAJ3RQX2"/>
<name>A0AAJ3RQX2_PREIN</name>
<reference evidence="1 2" key="1">
    <citation type="submission" date="2017-11" db="EMBL/GenBank/DDBJ databases">
        <title>Genome sequencing of Prevotella intermedia KCOM 2698.</title>
        <authorList>
            <person name="Kook J.-K."/>
            <person name="Park S.-N."/>
            <person name="Lim Y.K."/>
        </authorList>
    </citation>
    <scope>NUCLEOTIDE SEQUENCE [LARGE SCALE GENOMIC DNA]</scope>
    <source>
        <strain evidence="1 2">KCOM 2698</strain>
    </source>
</reference>